<dbReference type="GO" id="GO:0005524">
    <property type="term" value="F:ATP binding"/>
    <property type="evidence" value="ECO:0007669"/>
    <property type="project" value="UniProtKB-KW"/>
</dbReference>
<organism evidence="13 14">
    <name type="scientific">Alsobacter metallidurans</name>
    <dbReference type="NCBI Taxonomy" id="340221"/>
    <lineage>
        <taxon>Bacteria</taxon>
        <taxon>Pseudomonadati</taxon>
        <taxon>Pseudomonadota</taxon>
        <taxon>Alphaproteobacteria</taxon>
        <taxon>Hyphomicrobiales</taxon>
        <taxon>Alsobacteraceae</taxon>
        <taxon>Alsobacter</taxon>
    </lineage>
</organism>
<name>A0A917IAP6_9HYPH</name>
<evidence type="ECO:0000256" key="4">
    <source>
        <dbReference type="ARBA" id="ARBA00022741"/>
    </source>
</evidence>
<dbReference type="Gene3D" id="3.40.50.300">
    <property type="entry name" value="P-loop containing nucleotide triphosphate hydrolases"/>
    <property type="match status" value="1"/>
</dbReference>
<dbReference type="InterPro" id="IPR011527">
    <property type="entry name" value="ABC1_TM_dom"/>
</dbReference>
<protein>
    <submittedName>
        <fullName evidence="13">ABC transporter</fullName>
    </submittedName>
</protein>
<comment type="subcellular location">
    <subcellularLocation>
        <location evidence="1">Cell membrane</location>
        <topology evidence="1">Multi-pass membrane protein</topology>
    </subcellularLocation>
</comment>
<evidence type="ECO:0000256" key="6">
    <source>
        <dbReference type="ARBA" id="ARBA00022989"/>
    </source>
</evidence>
<feature type="transmembrane region" description="Helical" evidence="10">
    <location>
        <begin position="168"/>
        <end position="186"/>
    </location>
</feature>
<comment type="caution">
    <text evidence="13">The sequence shown here is derived from an EMBL/GenBank/DDBJ whole genome shotgun (WGS) entry which is preliminary data.</text>
</comment>
<dbReference type="PANTHER" id="PTHR43394:SF1">
    <property type="entry name" value="ATP-BINDING CASSETTE SUB-FAMILY B MEMBER 10, MITOCHONDRIAL"/>
    <property type="match status" value="1"/>
</dbReference>
<dbReference type="PROSITE" id="PS50893">
    <property type="entry name" value="ABC_TRANSPORTER_2"/>
    <property type="match status" value="1"/>
</dbReference>
<evidence type="ECO:0000256" key="8">
    <source>
        <dbReference type="ARBA" id="ARBA00024725"/>
    </source>
</evidence>
<comment type="similarity">
    <text evidence="2">Belongs to the ABC transporter superfamily.</text>
</comment>
<dbReference type="SMART" id="SM00382">
    <property type="entry name" value="AAA"/>
    <property type="match status" value="1"/>
</dbReference>
<dbReference type="PROSITE" id="PS50929">
    <property type="entry name" value="ABC_TM1F"/>
    <property type="match status" value="1"/>
</dbReference>
<evidence type="ECO:0000256" key="9">
    <source>
        <dbReference type="SAM" id="MobiDB-lite"/>
    </source>
</evidence>
<evidence type="ECO:0000256" key="10">
    <source>
        <dbReference type="SAM" id="Phobius"/>
    </source>
</evidence>
<dbReference type="PANTHER" id="PTHR43394">
    <property type="entry name" value="ATP-DEPENDENT PERMEASE MDL1, MITOCHONDRIAL"/>
    <property type="match status" value="1"/>
</dbReference>
<keyword evidence="6 10" id="KW-1133">Transmembrane helix</keyword>
<dbReference type="EMBL" id="BMES01000002">
    <property type="protein sequence ID" value="GGH29745.1"/>
    <property type="molecule type" value="Genomic_DNA"/>
</dbReference>
<reference evidence="13" key="2">
    <citation type="submission" date="2020-09" db="EMBL/GenBank/DDBJ databases">
        <authorList>
            <person name="Sun Q."/>
            <person name="Zhou Y."/>
        </authorList>
    </citation>
    <scope>NUCLEOTIDE SEQUENCE</scope>
    <source>
        <strain evidence="13">CGMCC 1.12214</strain>
    </source>
</reference>
<feature type="transmembrane region" description="Helical" evidence="10">
    <location>
        <begin position="272"/>
        <end position="294"/>
    </location>
</feature>
<keyword evidence="7 10" id="KW-0472">Membrane</keyword>
<dbReference type="Pfam" id="PF00005">
    <property type="entry name" value="ABC_tran"/>
    <property type="match status" value="1"/>
</dbReference>
<feature type="compositionally biased region" description="Polar residues" evidence="9">
    <location>
        <begin position="1"/>
        <end position="13"/>
    </location>
</feature>
<sequence>MSDPASATPSNRLQAPLAPTSADAPGERDRTSLRDLQPLLPFALRYRGRIAAALAALVLASMATLAIPLAVRRIIDNGFSPENAGFIDRYFTVMILVVAVLAFASAARYYLVMTLGERVMTDVRTAVFAHLTRLDPSFYDTAKSGEIVSRLTADTTQIKSAFGASASIALRNLVLFIGAIAMMVITSPRLSGLVLLAIPFIVLPLVASGRSVRQRSRLAQDRLADASAFATEAIGATRIMQAFTAEKPTLARFAQAAEDAFHAARTATLARAILTAVAIFLIFASVVAVLWYGAQDVLADRITGGRLSQFVLYAVFGAGALGELSQVWSEVSAAAGAAGRIAEILGVKPRIAAPANPTPFPQPPVGSVAFENVRFAYATRDDHPVLSDLSFAVAPGERVAIVGPSGAGKSTVVQLLLRFYDPQAGRVLVDGVPLVEADPEALRRRIAFVPQDPVVFGATIAENLRYGRPDAAEAQMREAARQAAADRFIEALPEGYDTRVGERGVTLSGGQRQRIAIARALLRDAPILLLDEATSALDAESETLVQEALDGLMEGRTTIVIAHRLATILKADRILVMDEGRIVEQGKHSELVNRNGLYARLARLQFEAGAAALAAHAAE</sequence>
<evidence type="ECO:0000259" key="11">
    <source>
        <dbReference type="PROSITE" id="PS50893"/>
    </source>
</evidence>
<evidence type="ECO:0000256" key="2">
    <source>
        <dbReference type="ARBA" id="ARBA00005417"/>
    </source>
</evidence>
<dbReference type="Proteomes" id="UP000603912">
    <property type="component" value="Unassembled WGS sequence"/>
</dbReference>
<dbReference type="GO" id="GO:0015421">
    <property type="term" value="F:ABC-type oligopeptide transporter activity"/>
    <property type="evidence" value="ECO:0007669"/>
    <property type="project" value="TreeGrafter"/>
</dbReference>
<evidence type="ECO:0000256" key="3">
    <source>
        <dbReference type="ARBA" id="ARBA00022692"/>
    </source>
</evidence>
<dbReference type="GO" id="GO:0016887">
    <property type="term" value="F:ATP hydrolysis activity"/>
    <property type="evidence" value="ECO:0007669"/>
    <property type="project" value="InterPro"/>
</dbReference>
<dbReference type="CDD" id="cd03249">
    <property type="entry name" value="ABC_MTABC3_MDL1_MDL2"/>
    <property type="match status" value="1"/>
</dbReference>
<dbReference type="SUPFAM" id="SSF90123">
    <property type="entry name" value="ABC transporter transmembrane region"/>
    <property type="match status" value="1"/>
</dbReference>
<gene>
    <name evidence="13" type="ORF">GCM10007036_39870</name>
</gene>
<dbReference type="FunFam" id="3.40.50.300:FF:000218">
    <property type="entry name" value="Multidrug ABC transporter ATP-binding protein"/>
    <property type="match status" value="1"/>
</dbReference>
<evidence type="ECO:0000313" key="13">
    <source>
        <dbReference type="EMBL" id="GGH29745.1"/>
    </source>
</evidence>
<evidence type="ECO:0000256" key="1">
    <source>
        <dbReference type="ARBA" id="ARBA00004651"/>
    </source>
</evidence>
<dbReference type="InterPro" id="IPR003439">
    <property type="entry name" value="ABC_transporter-like_ATP-bd"/>
</dbReference>
<evidence type="ECO:0000313" key="14">
    <source>
        <dbReference type="Proteomes" id="UP000603912"/>
    </source>
</evidence>
<keyword evidence="14" id="KW-1185">Reference proteome</keyword>
<dbReference type="InterPro" id="IPR003593">
    <property type="entry name" value="AAA+_ATPase"/>
</dbReference>
<feature type="domain" description="ABC transmembrane type-1" evidence="12">
    <location>
        <begin position="51"/>
        <end position="333"/>
    </location>
</feature>
<evidence type="ECO:0000256" key="5">
    <source>
        <dbReference type="ARBA" id="ARBA00022840"/>
    </source>
</evidence>
<accession>A0A917IAP6</accession>
<dbReference type="GO" id="GO:0005886">
    <property type="term" value="C:plasma membrane"/>
    <property type="evidence" value="ECO:0007669"/>
    <property type="project" value="UniProtKB-SubCell"/>
</dbReference>
<dbReference type="SUPFAM" id="SSF52540">
    <property type="entry name" value="P-loop containing nucleoside triphosphate hydrolases"/>
    <property type="match status" value="1"/>
</dbReference>
<keyword evidence="4" id="KW-0547">Nucleotide-binding</keyword>
<dbReference type="NCBIfam" id="TIGR02204">
    <property type="entry name" value="MsbA_rel"/>
    <property type="match status" value="1"/>
</dbReference>
<dbReference type="InterPro" id="IPR036640">
    <property type="entry name" value="ABC1_TM_sf"/>
</dbReference>
<evidence type="ECO:0000259" key="12">
    <source>
        <dbReference type="PROSITE" id="PS50929"/>
    </source>
</evidence>
<dbReference type="CDD" id="cd18575">
    <property type="entry name" value="ABC_6TM_bac_exporter_ABCB8_10_like"/>
    <property type="match status" value="1"/>
</dbReference>
<feature type="transmembrane region" description="Helical" evidence="10">
    <location>
        <begin position="50"/>
        <end position="70"/>
    </location>
</feature>
<keyword evidence="5" id="KW-0067">ATP-binding</keyword>
<dbReference type="PROSITE" id="PS00211">
    <property type="entry name" value="ABC_TRANSPORTER_1"/>
    <property type="match status" value="1"/>
</dbReference>
<keyword evidence="3 10" id="KW-0812">Transmembrane</keyword>
<dbReference type="InterPro" id="IPR017871">
    <property type="entry name" value="ABC_transporter-like_CS"/>
</dbReference>
<dbReference type="InterPro" id="IPR027417">
    <property type="entry name" value="P-loop_NTPase"/>
</dbReference>
<dbReference type="InterPro" id="IPR011918">
    <property type="entry name" value="ABC_MsbA_ATP-bd"/>
</dbReference>
<dbReference type="InterPro" id="IPR039421">
    <property type="entry name" value="Type_1_exporter"/>
</dbReference>
<dbReference type="AlphaFoldDB" id="A0A917IAP6"/>
<feature type="domain" description="ABC transporter" evidence="11">
    <location>
        <begin position="368"/>
        <end position="604"/>
    </location>
</feature>
<comment type="function">
    <text evidence="8">Part of an ABC transporter complex. Transmembrane domains (TMD) form a pore in the inner membrane and the ATP-binding domain (NBD) is responsible for energy generation.</text>
</comment>
<dbReference type="Pfam" id="PF00664">
    <property type="entry name" value="ABC_membrane"/>
    <property type="match status" value="1"/>
</dbReference>
<evidence type="ECO:0000256" key="7">
    <source>
        <dbReference type="ARBA" id="ARBA00023136"/>
    </source>
</evidence>
<feature type="region of interest" description="Disordered" evidence="9">
    <location>
        <begin position="1"/>
        <end position="30"/>
    </location>
</feature>
<feature type="transmembrane region" description="Helical" evidence="10">
    <location>
        <begin position="192"/>
        <end position="212"/>
    </location>
</feature>
<feature type="transmembrane region" description="Helical" evidence="10">
    <location>
        <begin position="90"/>
        <end position="111"/>
    </location>
</feature>
<dbReference type="Gene3D" id="1.20.1560.10">
    <property type="entry name" value="ABC transporter type 1, transmembrane domain"/>
    <property type="match status" value="1"/>
</dbReference>
<proteinExistence type="inferred from homology"/>
<reference evidence="13" key="1">
    <citation type="journal article" date="2014" name="Int. J. Syst. Evol. Microbiol.">
        <title>Complete genome sequence of Corynebacterium casei LMG S-19264T (=DSM 44701T), isolated from a smear-ripened cheese.</title>
        <authorList>
            <consortium name="US DOE Joint Genome Institute (JGI-PGF)"/>
            <person name="Walter F."/>
            <person name="Albersmeier A."/>
            <person name="Kalinowski J."/>
            <person name="Ruckert C."/>
        </authorList>
    </citation>
    <scope>NUCLEOTIDE SEQUENCE</scope>
    <source>
        <strain evidence="13">CGMCC 1.12214</strain>
    </source>
</reference>
<dbReference type="RefSeq" id="WP_188519419.1">
    <property type="nucleotide sequence ID" value="NZ_BMES01000002.1"/>
</dbReference>